<gene>
    <name evidence="2" type="ORF">JOF54_000190</name>
</gene>
<accession>A0ABS4Z2J1</accession>
<evidence type="ECO:0000313" key="2">
    <source>
        <dbReference type="EMBL" id="MBP2415268.1"/>
    </source>
</evidence>
<comment type="caution">
    <text evidence="2">The sequence shown here is derived from an EMBL/GenBank/DDBJ whole genome shotgun (WGS) entry which is preliminary data.</text>
</comment>
<name>A0ABS4Z2J1_9ACTN</name>
<evidence type="ECO:0000313" key="3">
    <source>
        <dbReference type="Proteomes" id="UP000758168"/>
    </source>
</evidence>
<dbReference type="EMBL" id="JAGIOB010000001">
    <property type="protein sequence ID" value="MBP2415268.1"/>
    <property type="molecule type" value="Genomic_DNA"/>
</dbReference>
<reference evidence="2 3" key="1">
    <citation type="submission" date="2021-03" db="EMBL/GenBank/DDBJ databases">
        <title>Sequencing the genomes of 1000 actinobacteria strains.</title>
        <authorList>
            <person name="Klenk H.-P."/>
        </authorList>
    </citation>
    <scope>NUCLEOTIDE SEQUENCE [LARGE SCALE GENOMIC DNA]</scope>
    <source>
        <strain evidence="2 3">DSM 12936</strain>
    </source>
</reference>
<dbReference type="Proteomes" id="UP000758168">
    <property type="component" value="Unassembled WGS sequence"/>
</dbReference>
<evidence type="ECO:0000256" key="1">
    <source>
        <dbReference type="SAM" id="MobiDB-lite"/>
    </source>
</evidence>
<sequence>MSERSTSGRGGRADGLSTPGWISRATAKLAGSTGRP</sequence>
<organism evidence="2 3">
    <name type="scientific">Microlunatus capsulatus</name>
    <dbReference type="NCBI Taxonomy" id="99117"/>
    <lineage>
        <taxon>Bacteria</taxon>
        <taxon>Bacillati</taxon>
        <taxon>Actinomycetota</taxon>
        <taxon>Actinomycetes</taxon>
        <taxon>Propionibacteriales</taxon>
        <taxon>Propionibacteriaceae</taxon>
        <taxon>Microlunatus</taxon>
    </lineage>
</organism>
<protein>
    <submittedName>
        <fullName evidence="2">Uncharacterized protein</fullName>
    </submittedName>
</protein>
<proteinExistence type="predicted"/>
<keyword evidence="3" id="KW-1185">Reference proteome</keyword>
<feature type="region of interest" description="Disordered" evidence="1">
    <location>
        <begin position="1"/>
        <end position="36"/>
    </location>
</feature>